<evidence type="ECO:0008006" key="2">
    <source>
        <dbReference type="Google" id="ProtNLM"/>
    </source>
</evidence>
<organism evidence="1">
    <name type="scientific">Leptolyngbya sp. NK1-12</name>
    <dbReference type="NCBI Taxonomy" id="2547451"/>
    <lineage>
        <taxon>Bacteria</taxon>
        <taxon>Bacillati</taxon>
        <taxon>Cyanobacteriota</taxon>
        <taxon>Cyanophyceae</taxon>
        <taxon>Leptolyngbyales</taxon>
        <taxon>Leptolyngbyaceae</taxon>
        <taxon>Leptolyngbya group</taxon>
        <taxon>Leptolyngbya</taxon>
    </lineage>
</organism>
<dbReference type="Gene3D" id="3.30.70.1290">
    <property type="entry name" value="Transposase IS200-like"/>
    <property type="match status" value="1"/>
</dbReference>
<proteinExistence type="predicted"/>
<dbReference type="AlphaFoldDB" id="A0AA96WMR0"/>
<protein>
    <recommendedName>
        <fullName evidence="2">Transposase</fullName>
    </recommendedName>
</protein>
<dbReference type="GO" id="GO:0006313">
    <property type="term" value="P:DNA transposition"/>
    <property type="evidence" value="ECO:0007669"/>
    <property type="project" value="InterPro"/>
</dbReference>
<reference evidence="1" key="1">
    <citation type="submission" date="2020-05" db="EMBL/GenBank/DDBJ databases">
        <authorList>
            <person name="Zhu T."/>
            <person name="Keshari N."/>
            <person name="Lu X."/>
        </authorList>
    </citation>
    <scope>NUCLEOTIDE SEQUENCE</scope>
    <source>
        <strain evidence="1">NK1-12</strain>
    </source>
</reference>
<dbReference type="InterPro" id="IPR036515">
    <property type="entry name" value="Transposase_17_sf"/>
</dbReference>
<accession>A0AA96WMR0</accession>
<dbReference type="SUPFAM" id="SSF143422">
    <property type="entry name" value="Transposase IS200-like"/>
    <property type="match status" value="1"/>
</dbReference>
<sequence>MTLFKNRYRIESARLPSWNYGGSGWYFITICTHKRLHFFGQIIDGTVHLSAMGEIVAEEWPKTSQIRPNVILDEWVIMPNHFHGIIGIHNQPPVETFQRNVSTNEPKLQPNSLGAIVGQFKSVCTKRIRVAGFSEFG</sequence>
<dbReference type="InterPro" id="IPR052715">
    <property type="entry name" value="RAYT_transposase"/>
</dbReference>
<gene>
    <name evidence="1" type="ORF">HJG54_16650</name>
</gene>
<dbReference type="RefSeq" id="WP_316430081.1">
    <property type="nucleotide sequence ID" value="NZ_CP053586.1"/>
</dbReference>
<dbReference type="PANTHER" id="PTHR36966">
    <property type="entry name" value="REP-ASSOCIATED TYROSINE TRANSPOSASE"/>
    <property type="match status" value="1"/>
</dbReference>
<dbReference type="GO" id="GO:0004803">
    <property type="term" value="F:transposase activity"/>
    <property type="evidence" value="ECO:0007669"/>
    <property type="project" value="InterPro"/>
</dbReference>
<dbReference type="EMBL" id="CP053586">
    <property type="protein sequence ID" value="WNZ24326.1"/>
    <property type="molecule type" value="Genomic_DNA"/>
</dbReference>
<dbReference type="GO" id="GO:0043565">
    <property type="term" value="F:sequence-specific DNA binding"/>
    <property type="evidence" value="ECO:0007669"/>
    <property type="project" value="TreeGrafter"/>
</dbReference>
<dbReference type="PANTHER" id="PTHR36966:SF1">
    <property type="entry name" value="REP-ASSOCIATED TYROSINE TRANSPOSASE"/>
    <property type="match status" value="1"/>
</dbReference>
<evidence type="ECO:0000313" key="1">
    <source>
        <dbReference type="EMBL" id="WNZ24326.1"/>
    </source>
</evidence>
<name>A0AA96WMR0_9CYAN</name>